<reference evidence="3" key="2">
    <citation type="submission" date="2023-08" db="EMBL/GenBank/DDBJ databases">
        <title>Isolation, Identification, Denitrification Characteristics of A Highly Efficient Aerobic Denitrifying Bacterial Strain DS2.</title>
        <authorList>
            <person name="Wang H."/>
        </authorList>
    </citation>
    <scope>NUCLEOTIDE SEQUENCE</scope>
    <source>
        <strain evidence="3">DS2</strain>
    </source>
</reference>
<feature type="domain" description="SH3b" evidence="2">
    <location>
        <begin position="66"/>
        <end position="113"/>
    </location>
</feature>
<reference evidence="3" key="1">
    <citation type="submission" date="2022-05" db="EMBL/GenBank/DDBJ databases">
        <authorList>
            <person name="Yi M."/>
        </authorList>
    </citation>
    <scope>NUCLEOTIDE SEQUENCE</scope>
    <source>
        <strain evidence="3">DS2</strain>
    </source>
</reference>
<accession>A0AAW5HSD7</accession>
<dbReference type="InterPro" id="IPR003646">
    <property type="entry name" value="SH3-like_bac-type"/>
</dbReference>
<dbReference type="RefSeq" id="WP_252461430.1">
    <property type="nucleotide sequence ID" value="NZ_JAMHFX010000224.1"/>
</dbReference>
<proteinExistence type="predicted"/>
<dbReference type="Gene3D" id="2.30.30.40">
    <property type="entry name" value="SH3 Domains"/>
    <property type="match status" value="1"/>
</dbReference>
<dbReference type="AlphaFoldDB" id="A0AAW5HSD7"/>
<evidence type="ECO:0000259" key="2">
    <source>
        <dbReference type="Pfam" id="PF08239"/>
    </source>
</evidence>
<comment type="caution">
    <text evidence="3">The sequence shown here is derived from an EMBL/GenBank/DDBJ whole genome shotgun (WGS) entry which is preliminary data.</text>
</comment>
<sequence>MRKKGQSRFLPLLVLLVMIWAIGKKDTPKTEQSISQVPVSILAATSSPEPKPTQASAPEHFVNADKLNLRAQPGGKVISSLKRGEKVQVYEQKAEWARISLDGQPQRWISYKHLCSGSNCFVTSQPRRERPAPQPVRSSPTEYGSSCPCSAGRVCIGPRGGRYCITSEGNKRYGV</sequence>
<organism evidence="3 4">
    <name type="scientific">Pseudomonas putida</name>
    <name type="common">Arthrobacter siderocapsulatus</name>
    <dbReference type="NCBI Taxonomy" id="303"/>
    <lineage>
        <taxon>Bacteria</taxon>
        <taxon>Pseudomonadati</taxon>
        <taxon>Pseudomonadota</taxon>
        <taxon>Gammaproteobacteria</taxon>
        <taxon>Pseudomonadales</taxon>
        <taxon>Pseudomonadaceae</taxon>
        <taxon>Pseudomonas</taxon>
    </lineage>
</organism>
<evidence type="ECO:0000256" key="1">
    <source>
        <dbReference type="SAM" id="MobiDB-lite"/>
    </source>
</evidence>
<dbReference type="Proteomes" id="UP001202943">
    <property type="component" value="Unassembled WGS sequence"/>
</dbReference>
<evidence type="ECO:0000313" key="3">
    <source>
        <dbReference type="EMBL" id="MCO1623722.1"/>
    </source>
</evidence>
<evidence type="ECO:0000313" key="4">
    <source>
        <dbReference type="Proteomes" id="UP001202943"/>
    </source>
</evidence>
<gene>
    <name evidence="3" type="ORF">M8C81_24295</name>
</gene>
<feature type="region of interest" description="Disordered" evidence="1">
    <location>
        <begin position="124"/>
        <end position="147"/>
    </location>
</feature>
<name>A0AAW5HSD7_PSEPU</name>
<protein>
    <submittedName>
        <fullName evidence="3">SH3 domain-containing protein</fullName>
    </submittedName>
</protein>
<dbReference type="EMBL" id="JAMHFX010000224">
    <property type="protein sequence ID" value="MCO1623722.1"/>
    <property type="molecule type" value="Genomic_DNA"/>
</dbReference>
<dbReference type="Pfam" id="PF08239">
    <property type="entry name" value="SH3_3"/>
    <property type="match status" value="1"/>
</dbReference>
<feature type="compositionally biased region" description="Polar residues" evidence="1">
    <location>
        <begin position="136"/>
        <end position="147"/>
    </location>
</feature>